<dbReference type="InterPro" id="IPR021361">
    <property type="entry name" value="Tad2-like_dom"/>
</dbReference>
<reference evidence="2 3" key="1">
    <citation type="submission" date="2017-12" db="EMBL/GenBank/DDBJ databases">
        <title>Draft genome sequence of Ralstonia pickettii 52.</title>
        <authorList>
            <person name="Zheng B."/>
        </authorList>
    </citation>
    <scope>NUCLEOTIDE SEQUENCE [LARGE SCALE GENOMIC DNA]</scope>
    <source>
        <strain evidence="2 3">52</strain>
    </source>
</reference>
<evidence type="ECO:0000313" key="2">
    <source>
        <dbReference type="EMBL" id="PLC44549.1"/>
    </source>
</evidence>
<sequence>MLTFGAAIEALKQGKRTCRTGWNGKGMWLALVLGYDYNPQADRGTVHALGCEKLPWIGMKTADNKFVPWLASQTDVLAEDWQILEP</sequence>
<protein>
    <submittedName>
        <fullName evidence="2">DUF2829 domain-containing protein</fullName>
    </submittedName>
</protein>
<proteinExistence type="predicted"/>
<dbReference type="Pfam" id="PF11195">
    <property type="entry name" value="Tad2-like"/>
    <property type="match status" value="1"/>
</dbReference>
<evidence type="ECO:0000259" key="1">
    <source>
        <dbReference type="Pfam" id="PF11195"/>
    </source>
</evidence>
<gene>
    <name evidence="2" type="ORF">C0Q88_07670</name>
</gene>
<evidence type="ECO:0000313" key="3">
    <source>
        <dbReference type="Proteomes" id="UP000234456"/>
    </source>
</evidence>
<dbReference type="AlphaFoldDB" id="A0A2N4TXX2"/>
<organism evidence="2 3">
    <name type="scientific">Ralstonia pickettii</name>
    <name type="common">Burkholderia pickettii</name>
    <dbReference type="NCBI Taxonomy" id="329"/>
    <lineage>
        <taxon>Bacteria</taxon>
        <taxon>Pseudomonadati</taxon>
        <taxon>Pseudomonadota</taxon>
        <taxon>Betaproteobacteria</taxon>
        <taxon>Burkholderiales</taxon>
        <taxon>Burkholderiaceae</taxon>
        <taxon>Ralstonia</taxon>
    </lineage>
</organism>
<name>A0A2N4TXX2_RALPI</name>
<comment type="caution">
    <text evidence="2">The sequence shown here is derived from an EMBL/GenBank/DDBJ whole genome shotgun (WGS) entry which is preliminary data.</text>
</comment>
<dbReference type="OrthoDB" id="9806476at2"/>
<dbReference type="Proteomes" id="UP000234456">
    <property type="component" value="Unassembled WGS sequence"/>
</dbReference>
<feature type="domain" description="Thoeris anti-defense 2-like" evidence="1">
    <location>
        <begin position="3"/>
        <end position="84"/>
    </location>
</feature>
<dbReference type="RefSeq" id="WP_102064960.1">
    <property type="nucleotide sequence ID" value="NZ_PKQE01000001.1"/>
</dbReference>
<dbReference type="EMBL" id="PKQE01000001">
    <property type="protein sequence ID" value="PLC44549.1"/>
    <property type="molecule type" value="Genomic_DNA"/>
</dbReference>
<accession>A0A2N4TXX2</accession>